<dbReference type="AlphaFoldDB" id="A0A1D1Z101"/>
<dbReference type="Pfam" id="PF02179">
    <property type="entry name" value="BAG"/>
    <property type="match status" value="1"/>
</dbReference>
<dbReference type="PANTHER" id="PTHR33322">
    <property type="entry name" value="BAG DOMAIN CONTAINING PROTEIN, EXPRESSED"/>
    <property type="match status" value="1"/>
</dbReference>
<feature type="compositionally biased region" description="Low complexity" evidence="2">
    <location>
        <begin position="396"/>
        <end position="408"/>
    </location>
</feature>
<evidence type="ECO:0000256" key="1">
    <source>
        <dbReference type="ARBA" id="ARBA00023186"/>
    </source>
</evidence>
<dbReference type="InterPro" id="IPR003103">
    <property type="entry name" value="BAG_domain"/>
</dbReference>
<feature type="compositionally biased region" description="Basic and acidic residues" evidence="2">
    <location>
        <begin position="321"/>
        <end position="363"/>
    </location>
</feature>
<dbReference type="Gene3D" id="1.20.58.120">
    <property type="entry name" value="BAG domain"/>
    <property type="match status" value="1"/>
</dbReference>
<dbReference type="PROSITE" id="PS51035">
    <property type="entry name" value="BAG"/>
    <property type="match status" value="1"/>
</dbReference>
<dbReference type="EMBL" id="GDJX01007382">
    <property type="protein sequence ID" value="JAT60554.1"/>
    <property type="molecule type" value="Transcribed_RNA"/>
</dbReference>
<proteinExistence type="predicted"/>
<dbReference type="SUPFAM" id="SSF63491">
    <property type="entry name" value="BAG domain"/>
    <property type="match status" value="1"/>
</dbReference>
<dbReference type="GO" id="GO:0009506">
    <property type="term" value="C:plasmodesma"/>
    <property type="evidence" value="ECO:0007669"/>
    <property type="project" value="TreeGrafter"/>
</dbReference>
<sequence>MYSVYGYMDSYPQIFHSHRDPAPYPQPVYPSWESPFNGTSRYFSPGECNGFWNHNYPPAPYNSRPPHPHLQPLQDYFHGAYPPYPNVYPTCFVPPPQYFADQGRSHCCGCPNHSCQKNDDSSLKIEEEKPQIESKDNDGSSSMIRWPGYPYPLVWFPPDVVKDNDYKTSKFKDNGSSAMNQWSTHPYPLFWFPPDHVKDNDCKASESQQHGSLDSWIPPDVNSLKSFMESGEKKIQNQQNGAKRTQFPLPIIWMPSCDQSQEVEKSINDVTTSAMVDEEVPSKFRIIPINHLDEKSAVESISPSSEICLTLPDKGITVKNISEKQTEDSRSKKLDGPKKQMEHSSAKLSSPEKQKDENHENKTPDSSSKKHASPGRSSKLPPVCLRADPLPRKKIGNGSSSSLSPLGNKENEVNQEGKEREARGSGGLKYSNKDGAIDKDIKTVEVEERSNSKSQKDGTKKIKVVEVKDGSTSKEEGRGQQNKLNVDSIENHLGLGIEVVPGTGKSGDMAEQMEIEKHGMLRNSEEVNLGHFEEKFEDCKNTVEASDEKKMKENTERKRKFSEIDAVVHVQSAYRGYGVRRWEPIKKLKQIARIRDQVGIIKRQICSLETSSEREQLDEKKQRFIGETIMNLLLQLDTIQGLHPSVREMRKCVASDLVSLQEKLDVMSRKMAKNLSHIEVGDAPTVIDSKNDLEDFQCSSTSNLIEFTFPQEKPAQPSTVDIMDYAADKEEVVVSEQDRNLLLGDDEKIFFTLNRQLLPEIRDEQVPYSEKGLMSSQFEDEGQYYIETEEYTRPPTGHKIGIDSMATTMSGLPTREHSCTMLEKPQEFQLRMKDELVRDSRKEDSPAEAEINIHEENKTEPKVEESHEMETNLVEQLDLNMHHFSVTGPVVLHEDKVVLQKEVSVPLAEDLVNIQGQKLTHTTEGLEVSQLYEDTTSRNGASIIQNGEHGPSHGELLDKPLGSCYSVPCAAGFRDLSCSEPTVPEVDVKESGSSSVNKQEPEELSGLESINPEVAAVGGDAEHSNVENWDAPMPASGAGLDLSESGNYSKPPAFLVEQNISEEKNGVNTELPDMKDISIMLDGSMVGSECPAELASPTRASSGFRVLETEHYSLDDKAHERKLIVENEKLREMLEKMLEVGNKQLVMISGLSDRVNDLEKKVARKWKLGLKKHRASKCSCNNLAQKGAVESVV</sequence>
<dbReference type="SMART" id="SM00264">
    <property type="entry name" value="BAG"/>
    <property type="match status" value="1"/>
</dbReference>
<accession>A0A1D1Z101</accession>
<feature type="domain" description="BAG" evidence="3">
    <location>
        <begin position="590"/>
        <end position="668"/>
    </location>
</feature>
<feature type="region of interest" description="Disordered" evidence="2">
    <location>
        <begin position="116"/>
        <end position="141"/>
    </location>
</feature>
<feature type="region of interest" description="Disordered" evidence="2">
    <location>
        <begin position="320"/>
        <end position="481"/>
    </location>
</feature>
<feature type="compositionally biased region" description="Basic and acidic residues" evidence="2">
    <location>
        <begin position="431"/>
        <end position="478"/>
    </location>
</feature>
<feature type="region of interest" description="Disordered" evidence="2">
    <location>
        <begin position="984"/>
        <end position="1005"/>
    </location>
</feature>
<feature type="compositionally biased region" description="Basic and acidic residues" evidence="2">
    <location>
        <begin position="409"/>
        <end position="423"/>
    </location>
</feature>
<organism evidence="4">
    <name type="scientific">Anthurium amnicola</name>
    <dbReference type="NCBI Taxonomy" id="1678845"/>
    <lineage>
        <taxon>Eukaryota</taxon>
        <taxon>Viridiplantae</taxon>
        <taxon>Streptophyta</taxon>
        <taxon>Embryophyta</taxon>
        <taxon>Tracheophyta</taxon>
        <taxon>Spermatophyta</taxon>
        <taxon>Magnoliopsida</taxon>
        <taxon>Liliopsida</taxon>
        <taxon>Araceae</taxon>
        <taxon>Pothoideae</taxon>
        <taxon>Potheae</taxon>
        <taxon>Anthurium</taxon>
    </lineage>
</organism>
<keyword evidence="1" id="KW-0143">Chaperone</keyword>
<dbReference type="FunFam" id="1.20.58.120:FF:000010">
    <property type="entry name" value="BAG family molecular chaperone regulator 6"/>
    <property type="match status" value="1"/>
</dbReference>
<dbReference type="PANTHER" id="PTHR33322:SF16">
    <property type="entry name" value="BAG FAMILY MOLECULAR CHAPERONE REGULATOR 6"/>
    <property type="match status" value="1"/>
</dbReference>
<name>A0A1D1Z101_9ARAE</name>
<dbReference type="GO" id="GO:0006457">
    <property type="term" value="P:protein folding"/>
    <property type="evidence" value="ECO:0007669"/>
    <property type="project" value="TreeGrafter"/>
</dbReference>
<dbReference type="InterPro" id="IPR036533">
    <property type="entry name" value="BAG_dom_sf"/>
</dbReference>
<evidence type="ECO:0000313" key="4">
    <source>
        <dbReference type="EMBL" id="JAT60554.1"/>
    </source>
</evidence>
<protein>
    <submittedName>
        <fullName evidence="4">BAG family molecular chaperone regulator 6</fullName>
    </submittedName>
</protein>
<evidence type="ECO:0000256" key="2">
    <source>
        <dbReference type="SAM" id="MobiDB-lite"/>
    </source>
</evidence>
<dbReference type="GO" id="GO:0051087">
    <property type="term" value="F:protein-folding chaperone binding"/>
    <property type="evidence" value="ECO:0007669"/>
    <property type="project" value="InterPro"/>
</dbReference>
<evidence type="ECO:0000259" key="3">
    <source>
        <dbReference type="PROSITE" id="PS51035"/>
    </source>
</evidence>
<gene>
    <name evidence="4" type="primary">BAG6_5</name>
    <name evidence="4" type="ORF">g.21355</name>
</gene>
<dbReference type="InterPro" id="IPR040400">
    <property type="entry name" value="BAG5/6/7/8"/>
</dbReference>
<feature type="compositionally biased region" description="Basic and acidic residues" evidence="2">
    <location>
        <begin position="116"/>
        <end position="138"/>
    </location>
</feature>
<reference evidence="4" key="1">
    <citation type="submission" date="2015-07" db="EMBL/GenBank/DDBJ databases">
        <title>Transcriptome Assembly of Anthurium amnicola.</title>
        <authorList>
            <person name="Suzuki J."/>
        </authorList>
    </citation>
    <scope>NUCLEOTIDE SEQUENCE</scope>
</reference>